<comment type="caution">
    <text evidence="8">The sequence shown here is derived from an EMBL/GenBank/DDBJ whole genome shotgun (WGS) entry which is preliminary data.</text>
</comment>
<dbReference type="PANTHER" id="PTHR10159:SF519">
    <property type="entry name" value="DUAL SPECIFICITY PROTEIN PHOSPHATASE MPK3"/>
    <property type="match status" value="1"/>
</dbReference>
<evidence type="ECO:0000256" key="2">
    <source>
        <dbReference type="ARBA" id="ARBA00013064"/>
    </source>
</evidence>
<dbReference type="GO" id="GO:0004725">
    <property type="term" value="F:protein tyrosine phosphatase activity"/>
    <property type="evidence" value="ECO:0007669"/>
    <property type="project" value="UniProtKB-EC"/>
</dbReference>
<dbReference type="PANTHER" id="PTHR10159">
    <property type="entry name" value="DUAL SPECIFICITY PROTEIN PHOSPHATASE"/>
    <property type="match status" value="1"/>
</dbReference>
<evidence type="ECO:0000259" key="7">
    <source>
        <dbReference type="PROSITE" id="PS50056"/>
    </source>
</evidence>
<comment type="similarity">
    <text evidence="1">Belongs to the protein-tyrosine phosphatase family. Non-receptor class dual specificity subfamily.</text>
</comment>
<feature type="compositionally biased region" description="Basic and acidic residues" evidence="5">
    <location>
        <begin position="226"/>
        <end position="241"/>
    </location>
</feature>
<dbReference type="CDD" id="cd14498">
    <property type="entry name" value="DSP"/>
    <property type="match status" value="1"/>
</dbReference>
<evidence type="ECO:0000313" key="9">
    <source>
        <dbReference type="Proteomes" id="UP001063166"/>
    </source>
</evidence>
<dbReference type="PROSITE" id="PS50056">
    <property type="entry name" value="TYR_PHOSPHATASE_2"/>
    <property type="match status" value="1"/>
</dbReference>
<evidence type="ECO:0000256" key="1">
    <source>
        <dbReference type="ARBA" id="ARBA00008601"/>
    </source>
</evidence>
<evidence type="ECO:0000313" key="8">
    <source>
        <dbReference type="EMBL" id="GLB43722.1"/>
    </source>
</evidence>
<dbReference type="Pfam" id="PF00782">
    <property type="entry name" value="DSPc"/>
    <property type="match status" value="1"/>
</dbReference>
<dbReference type="Proteomes" id="UP001063166">
    <property type="component" value="Unassembled WGS sequence"/>
</dbReference>
<organism evidence="8 9">
    <name type="scientific">Lyophyllum shimeji</name>
    <name type="common">Hon-shimeji</name>
    <name type="synonym">Tricholoma shimeji</name>
    <dbReference type="NCBI Taxonomy" id="47721"/>
    <lineage>
        <taxon>Eukaryota</taxon>
        <taxon>Fungi</taxon>
        <taxon>Dikarya</taxon>
        <taxon>Basidiomycota</taxon>
        <taxon>Agaricomycotina</taxon>
        <taxon>Agaricomycetes</taxon>
        <taxon>Agaricomycetidae</taxon>
        <taxon>Agaricales</taxon>
        <taxon>Tricholomatineae</taxon>
        <taxon>Lyophyllaceae</taxon>
        <taxon>Lyophyllum</taxon>
    </lineage>
</organism>
<dbReference type="InterPro" id="IPR000340">
    <property type="entry name" value="Dual-sp_phosphatase_cat-dom"/>
</dbReference>
<dbReference type="AlphaFoldDB" id="A0A9P3UT11"/>
<keyword evidence="4" id="KW-0904">Protein phosphatase</keyword>
<protein>
    <recommendedName>
        <fullName evidence="2">protein-tyrosine-phosphatase</fullName>
        <ecNumber evidence="2">3.1.3.48</ecNumber>
    </recommendedName>
</protein>
<evidence type="ECO:0000256" key="5">
    <source>
        <dbReference type="SAM" id="MobiDB-lite"/>
    </source>
</evidence>
<feature type="compositionally biased region" description="Low complexity" evidence="5">
    <location>
        <begin position="247"/>
        <end position="264"/>
    </location>
</feature>
<feature type="region of interest" description="Disordered" evidence="5">
    <location>
        <begin position="226"/>
        <end position="264"/>
    </location>
</feature>
<keyword evidence="3" id="KW-0378">Hydrolase</keyword>
<reference evidence="8" key="1">
    <citation type="submission" date="2022-07" db="EMBL/GenBank/DDBJ databases">
        <title>The genome of Lyophyllum shimeji provides insight into the initial evolution of ectomycorrhizal fungal genome.</title>
        <authorList>
            <person name="Kobayashi Y."/>
            <person name="Shibata T."/>
            <person name="Hirakawa H."/>
            <person name="Shigenobu S."/>
            <person name="Nishiyama T."/>
            <person name="Yamada A."/>
            <person name="Hasebe M."/>
            <person name="Kawaguchi M."/>
        </authorList>
    </citation>
    <scope>NUCLEOTIDE SEQUENCE</scope>
    <source>
        <strain evidence="8">AT787</strain>
    </source>
</reference>
<proteinExistence type="inferred from homology"/>
<name>A0A9P3UT11_LYOSH</name>
<sequence>MRDVRFQKAAHTDQTASDRSKPLQTWFSLSVSTSYLDGQECLTFVYPNYITLNPRREAAALILPPFLYLGSRVATSSSFLQSHRITHVLSLGCTPLSTDSPVSYSHLALSDNSLVSIEETCNLACPIIDSAKEGRIIVHCNAARSRAPTVVAAYLMKQHEMTLKDALALIIRARPGVRPNPGFFRQLKELDVELHGAPSLTVDALPRSSVGRLALLAEDDVRPELRRAPSSRMDDIGDERTPFMFDSSSPSSLQGLTSLRTSLL</sequence>
<dbReference type="SMART" id="SM00195">
    <property type="entry name" value="DSPc"/>
    <property type="match status" value="1"/>
</dbReference>
<evidence type="ECO:0000256" key="3">
    <source>
        <dbReference type="ARBA" id="ARBA00022801"/>
    </source>
</evidence>
<dbReference type="Gene3D" id="3.90.190.10">
    <property type="entry name" value="Protein tyrosine phosphatase superfamily"/>
    <property type="match status" value="1"/>
</dbReference>
<evidence type="ECO:0000256" key="4">
    <source>
        <dbReference type="ARBA" id="ARBA00022912"/>
    </source>
</evidence>
<dbReference type="PROSITE" id="PS50054">
    <property type="entry name" value="TYR_PHOSPHATASE_DUAL"/>
    <property type="match status" value="1"/>
</dbReference>
<gene>
    <name evidence="8" type="ORF">LshimejAT787_1402340</name>
</gene>
<dbReference type="InterPro" id="IPR020422">
    <property type="entry name" value="TYR_PHOSPHATASE_DUAL_dom"/>
</dbReference>
<keyword evidence="9" id="KW-1185">Reference proteome</keyword>
<dbReference type="GO" id="GO:0043409">
    <property type="term" value="P:negative regulation of MAPK cascade"/>
    <property type="evidence" value="ECO:0007669"/>
    <property type="project" value="TreeGrafter"/>
</dbReference>
<dbReference type="OrthoDB" id="10252009at2759"/>
<feature type="domain" description="Tyrosine specific protein phosphatases" evidence="7">
    <location>
        <begin position="118"/>
        <end position="177"/>
    </location>
</feature>
<dbReference type="EC" id="3.1.3.48" evidence="2"/>
<dbReference type="InterPro" id="IPR029021">
    <property type="entry name" value="Prot-tyrosine_phosphatase-like"/>
</dbReference>
<dbReference type="SUPFAM" id="SSF52799">
    <property type="entry name" value="(Phosphotyrosine protein) phosphatases II"/>
    <property type="match status" value="1"/>
</dbReference>
<feature type="domain" description="Tyrosine-protein phosphatase" evidence="6">
    <location>
        <begin position="57"/>
        <end position="196"/>
    </location>
</feature>
<dbReference type="EMBL" id="BRPK01000014">
    <property type="protein sequence ID" value="GLB43722.1"/>
    <property type="molecule type" value="Genomic_DNA"/>
</dbReference>
<dbReference type="GO" id="GO:0005737">
    <property type="term" value="C:cytoplasm"/>
    <property type="evidence" value="ECO:0007669"/>
    <property type="project" value="TreeGrafter"/>
</dbReference>
<evidence type="ECO:0000259" key="6">
    <source>
        <dbReference type="PROSITE" id="PS50054"/>
    </source>
</evidence>
<accession>A0A9P3UT11</accession>
<dbReference type="InterPro" id="IPR000387">
    <property type="entry name" value="Tyr_Pase_dom"/>
</dbReference>